<evidence type="ECO:0000313" key="2">
    <source>
        <dbReference type="EMBL" id="EAU90248.2"/>
    </source>
</evidence>
<gene>
    <name evidence="2" type="ORF">CC1G_11572</name>
</gene>
<keyword evidence="3" id="KW-1185">Reference proteome</keyword>
<dbReference type="EMBL" id="AACS02000007">
    <property type="protein sequence ID" value="EAU90248.2"/>
    <property type="molecule type" value="Genomic_DNA"/>
</dbReference>
<dbReference type="RefSeq" id="XP_001831575.2">
    <property type="nucleotide sequence ID" value="XM_001831523.2"/>
</dbReference>
<evidence type="ECO:0008006" key="4">
    <source>
        <dbReference type="Google" id="ProtNLM"/>
    </source>
</evidence>
<dbReference type="KEGG" id="cci:CC1G_11572"/>
<dbReference type="Proteomes" id="UP000001861">
    <property type="component" value="Unassembled WGS sequence"/>
</dbReference>
<dbReference type="InParanoid" id="A8N9R9"/>
<name>A8N9R9_COPC7</name>
<dbReference type="OrthoDB" id="2748701at2759"/>
<proteinExistence type="predicted"/>
<dbReference type="GeneID" id="6008049"/>
<dbReference type="VEuPathDB" id="FungiDB:CC1G_11572"/>
<dbReference type="AlphaFoldDB" id="A8N9R9"/>
<dbReference type="HOGENOM" id="CLU_378549_0_0_1"/>
<dbReference type="eggNOG" id="ENOG502R12K">
    <property type="taxonomic scope" value="Eukaryota"/>
</dbReference>
<accession>A8N9R9</accession>
<evidence type="ECO:0000256" key="1">
    <source>
        <dbReference type="SAM" id="MobiDB-lite"/>
    </source>
</evidence>
<evidence type="ECO:0000313" key="3">
    <source>
        <dbReference type="Proteomes" id="UP000001861"/>
    </source>
</evidence>
<reference evidence="2 3" key="1">
    <citation type="journal article" date="2010" name="Proc. Natl. Acad. Sci. U.S.A.">
        <title>Insights into evolution of multicellular fungi from the assembled chromosomes of the mushroom Coprinopsis cinerea (Coprinus cinereus).</title>
        <authorList>
            <person name="Stajich J.E."/>
            <person name="Wilke S.K."/>
            <person name="Ahren D."/>
            <person name="Au C.H."/>
            <person name="Birren B.W."/>
            <person name="Borodovsky M."/>
            <person name="Burns C."/>
            <person name="Canback B."/>
            <person name="Casselton L.A."/>
            <person name="Cheng C.K."/>
            <person name="Deng J."/>
            <person name="Dietrich F.S."/>
            <person name="Fargo D.C."/>
            <person name="Farman M.L."/>
            <person name="Gathman A.C."/>
            <person name="Goldberg J."/>
            <person name="Guigo R."/>
            <person name="Hoegger P.J."/>
            <person name="Hooker J.B."/>
            <person name="Huggins A."/>
            <person name="James T.Y."/>
            <person name="Kamada T."/>
            <person name="Kilaru S."/>
            <person name="Kodira C."/>
            <person name="Kues U."/>
            <person name="Kupfer D."/>
            <person name="Kwan H.S."/>
            <person name="Lomsadze A."/>
            <person name="Li W."/>
            <person name="Lilly W.W."/>
            <person name="Ma L.J."/>
            <person name="Mackey A.J."/>
            <person name="Manning G."/>
            <person name="Martin F."/>
            <person name="Muraguchi H."/>
            <person name="Natvig D.O."/>
            <person name="Palmerini H."/>
            <person name="Ramesh M.A."/>
            <person name="Rehmeyer C.J."/>
            <person name="Roe B.A."/>
            <person name="Shenoy N."/>
            <person name="Stanke M."/>
            <person name="Ter-Hovhannisyan V."/>
            <person name="Tunlid A."/>
            <person name="Velagapudi R."/>
            <person name="Vision T.J."/>
            <person name="Zeng Q."/>
            <person name="Zolan M.E."/>
            <person name="Pukkila P.J."/>
        </authorList>
    </citation>
    <scope>NUCLEOTIDE SEQUENCE [LARGE SCALE GENOMIC DNA]</scope>
    <source>
        <strain evidence="3">Okayama-7 / 130 / ATCC MYA-4618 / FGSC 9003</strain>
    </source>
</reference>
<sequence>MDLLPQEIWMHICELACTDGGYTGRSLALVSRQMAGVSEVSKLRSIAISDGVKLTKLVRYLESLPKTRRRVEFLYICTPSIEDTLGDLQDLYKPGMYHQSYEPTSEQILEDGEQLAIHAVTRVLGCVSSSLKILHVCLGWIFREFIFFPVQMDSLEEMILEGPFNEAFRPPFALPSFPHLRHLKITFVDVSTSEHHFSNLVSSISQVASNLTHLYLETMRFPYGSRAILQIRSLLRSGRQDANRAGFPPTLQKVFFHGGTTERNCLLSGLPYEQTYSARRALEELCLSEPKLVFFDPRPCPPLGLPEPLCPGGERSRLEWLDRVNGGLGTLLLPTWLATAPPPLDSVLCGSLRQARSLLNLPSSCDTLGQVVMELPQELWMRISELACVDDGSTGRSLSLVSRRLHAASEAYRDRSVAIRGTLQLARFVRYLEERPEGQPAHVNFLFISTDSEDNADADMPLLQEFYKPNVCDRKPGPEAQDILADFGELVVHAIMRVLTLVASTVRILHICMPLYRDLIFFPVPMDRLEEMTLEGPFESGFEDFIPSLPRIPTLRRLKLTHPDAMFPWNSFRHSTLIPSITKLAPHLTHLYLEQDSNAGRTIRALKDLLHPPPQQPTGNSENKQSSNVERPTFPRTLEKLFLHPGMAPPPMRCGTGLYRMISEKAALEKFYFSEPKIVYFEPYPLDSRSPEGKEEAEKEWLDRINGGEGAWDESLRMRKPRYGFVDDRTRR</sequence>
<feature type="region of interest" description="Disordered" evidence="1">
    <location>
        <begin position="609"/>
        <end position="630"/>
    </location>
</feature>
<protein>
    <recommendedName>
        <fullName evidence="4">F-box domain-containing protein</fullName>
    </recommendedName>
</protein>
<feature type="compositionally biased region" description="Polar residues" evidence="1">
    <location>
        <begin position="617"/>
        <end position="630"/>
    </location>
</feature>
<organism evidence="2 3">
    <name type="scientific">Coprinopsis cinerea (strain Okayama-7 / 130 / ATCC MYA-4618 / FGSC 9003)</name>
    <name type="common">Inky cap fungus</name>
    <name type="synonym">Hormographiella aspergillata</name>
    <dbReference type="NCBI Taxonomy" id="240176"/>
    <lineage>
        <taxon>Eukaryota</taxon>
        <taxon>Fungi</taxon>
        <taxon>Dikarya</taxon>
        <taxon>Basidiomycota</taxon>
        <taxon>Agaricomycotina</taxon>
        <taxon>Agaricomycetes</taxon>
        <taxon>Agaricomycetidae</taxon>
        <taxon>Agaricales</taxon>
        <taxon>Agaricineae</taxon>
        <taxon>Psathyrellaceae</taxon>
        <taxon>Coprinopsis</taxon>
    </lineage>
</organism>
<comment type="caution">
    <text evidence="2">The sequence shown here is derived from an EMBL/GenBank/DDBJ whole genome shotgun (WGS) entry which is preliminary data.</text>
</comment>
<dbReference type="SUPFAM" id="SSF52047">
    <property type="entry name" value="RNI-like"/>
    <property type="match status" value="1"/>
</dbReference>